<protein>
    <submittedName>
        <fullName evidence="2">Uncharacterized protein</fullName>
    </submittedName>
</protein>
<proteinExistence type="predicted"/>
<feature type="region of interest" description="Disordered" evidence="1">
    <location>
        <begin position="141"/>
        <end position="161"/>
    </location>
</feature>
<evidence type="ECO:0000313" key="2">
    <source>
        <dbReference type="EMBL" id="KAK4151450.1"/>
    </source>
</evidence>
<sequence>MQEEQNAWAEKSCSTEQDSDTDTQVHHTSGGGRLPETDSDSAKNLEYSESVYSSDEEEPEHAQAGGTPAMYRPGGHREMSTASSIDWKTWLSANISKFEPSPSPAKPPPEAEFARPTMARAFLSGHFSSLRGHVRESAQIHDDHEDNDGNDDVFHAHTPKPAVFPTTTALTQVEPNVMKPSSSPFHRRRSGAKQRLTPPTAASSTKNENALLVENESPVTLRLPPPPPIPPRSKLRPEPLRIVRPSSSLAGLGYPPRPPGSPSVSSVLSSPGLSEAVQRQFGGGFQQRRGSRRGGLLYDQRGGCEGRMRRGIGEVLEEEGGRGDESVAFI</sequence>
<reference evidence="2" key="1">
    <citation type="journal article" date="2023" name="Mol. Phylogenet. Evol.">
        <title>Genome-scale phylogeny and comparative genomics of the fungal order Sordariales.</title>
        <authorList>
            <person name="Hensen N."/>
            <person name="Bonometti L."/>
            <person name="Westerberg I."/>
            <person name="Brannstrom I.O."/>
            <person name="Guillou S."/>
            <person name="Cros-Aarteil S."/>
            <person name="Calhoun S."/>
            <person name="Haridas S."/>
            <person name="Kuo A."/>
            <person name="Mondo S."/>
            <person name="Pangilinan J."/>
            <person name="Riley R."/>
            <person name="LaButti K."/>
            <person name="Andreopoulos B."/>
            <person name="Lipzen A."/>
            <person name="Chen C."/>
            <person name="Yan M."/>
            <person name="Daum C."/>
            <person name="Ng V."/>
            <person name="Clum A."/>
            <person name="Steindorff A."/>
            <person name="Ohm R.A."/>
            <person name="Martin F."/>
            <person name="Silar P."/>
            <person name="Natvig D.O."/>
            <person name="Lalanne C."/>
            <person name="Gautier V."/>
            <person name="Ament-Velasquez S.L."/>
            <person name="Kruys A."/>
            <person name="Hutchinson M.I."/>
            <person name="Powell A.J."/>
            <person name="Barry K."/>
            <person name="Miller A.N."/>
            <person name="Grigoriev I.V."/>
            <person name="Debuchy R."/>
            <person name="Gladieux P."/>
            <person name="Hiltunen Thoren M."/>
            <person name="Johannesson H."/>
        </authorList>
    </citation>
    <scope>NUCLEOTIDE SEQUENCE</scope>
    <source>
        <strain evidence="2">CBS 538.74</strain>
    </source>
</reference>
<comment type="caution">
    <text evidence="2">The sequence shown here is derived from an EMBL/GenBank/DDBJ whole genome shotgun (WGS) entry which is preliminary data.</text>
</comment>
<evidence type="ECO:0000256" key="1">
    <source>
        <dbReference type="SAM" id="MobiDB-lite"/>
    </source>
</evidence>
<feature type="region of interest" description="Disordered" evidence="1">
    <location>
        <begin position="1"/>
        <end position="83"/>
    </location>
</feature>
<dbReference type="Proteomes" id="UP001302745">
    <property type="component" value="Unassembled WGS sequence"/>
</dbReference>
<feature type="region of interest" description="Disordered" evidence="1">
    <location>
        <begin position="176"/>
        <end position="304"/>
    </location>
</feature>
<accession>A0AAN6VHL6</accession>
<feature type="compositionally biased region" description="Low complexity" evidence="1">
    <location>
        <begin position="262"/>
        <end position="280"/>
    </location>
</feature>
<dbReference type="EMBL" id="MU857015">
    <property type="protein sequence ID" value="KAK4151450.1"/>
    <property type="molecule type" value="Genomic_DNA"/>
</dbReference>
<organism evidence="2 3">
    <name type="scientific">Chaetomidium leptoderma</name>
    <dbReference type="NCBI Taxonomy" id="669021"/>
    <lineage>
        <taxon>Eukaryota</taxon>
        <taxon>Fungi</taxon>
        <taxon>Dikarya</taxon>
        <taxon>Ascomycota</taxon>
        <taxon>Pezizomycotina</taxon>
        <taxon>Sordariomycetes</taxon>
        <taxon>Sordariomycetidae</taxon>
        <taxon>Sordariales</taxon>
        <taxon>Chaetomiaceae</taxon>
        <taxon>Chaetomidium</taxon>
    </lineage>
</organism>
<evidence type="ECO:0000313" key="3">
    <source>
        <dbReference type="Proteomes" id="UP001302745"/>
    </source>
</evidence>
<name>A0AAN6VHL6_9PEZI</name>
<reference evidence="2" key="2">
    <citation type="submission" date="2023-05" db="EMBL/GenBank/DDBJ databases">
        <authorList>
            <consortium name="Lawrence Berkeley National Laboratory"/>
            <person name="Steindorff A."/>
            <person name="Hensen N."/>
            <person name="Bonometti L."/>
            <person name="Westerberg I."/>
            <person name="Brannstrom I.O."/>
            <person name="Guillou S."/>
            <person name="Cros-Aarteil S."/>
            <person name="Calhoun S."/>
            <person name="Haridas S."/>
            <person name="Kuo A."/>
            <person name="Mondo S."/>
            <person name="Pangilinan J."/>
            <person name="Riley R."/>
            <person name="Labutti K."/>
            <person name="Andreopoulos B."/>
            <person name="Lipzen A."/>
            <person name="Chen C."/>
            <person name="Yanf M."/>
            <person name="Daum C."/>
            <person name="Ng V."/>
            <person name="Clum A."/>
            <person name="Ohm R."/>
            <person name="Martin F."/>
            <person name="Silar P."/>
            <person name="Natvig D."/>
            <person name="Lalanne C."/>
            <person name="Gautier V."/>
            <person name="Ament-Velasquez S.L."/>
            <person name="Kruys A."/>
            <person name="Hutchinson M.I."/>
            <person name="Powell A.J."/>
            <person name="Barry K."/>
            <person name="Miller A.N."/>
            <person name="Grigoriev I.V."/>
            <person name="Debuchy R."/>
            <person name="Gladieux P."/>
            <person name="Thoren M.H."/>
            <person name="Johannesson H."/>
        </authorList>
    </citation>
    <scope>NUCLEOTIDE SEQUENCE</scope>
    <source>
        <strain evidence="2">CBS 538.74</strain>
    </source>
</reference>
<dbReference type="AlphaFoldDB" id="A0AAN6VHL6"/>
<keyword evidence="3" id="KW-1185">Reference proteome</keyword>
<gene>
    <name evidence="2" type="ORF">C8A00DRAFT_35898</name>
</gene>